<organism evidence="2 4">
    <name type="scientific">Alkalithermobacter thermoalcaliphilus JW-YL-7 = DSM 7308</name>
    <dbReference type="NCBI Taxonomy" id="1121328"/>
    <lineage>
        <taxon>Bacteria</taxon>
        <taxon>Bacillati</taxon>
        <taxon>Bacillota</taxon>
        <taxon>Clostridia</taxon>
        <taxon>Peptostreptococcales</taxon>
        <taxon>Tepidibacteraceae</taxon>
        <taxon>Alkalithermobacter</taxon>
    </lineage>
</organism>
<sequence length="222" mass="25460">MTFMLFYPIVFGLIGRYFLPWTLENRGLNINIYADLIIVILTLFIPEIYGALVGFSILDDRDDNILMSVKVTPLNIHRFLAFRLVIVFILSFLGCIYVMKFSDIGNLIFKDIVYISFLASLSAPMIGLLINLFSKNKIEGFAVMKGLGTLIVFPIISLFFIDKRELFFSFVPAFYPAKAISSIIRGDGSLYLTYNQYYFIGLVYVILLNIIVYKLFIQKLKV</sequence>
<feature type="transmembrane region" description="Helical" evidence="1">
    <location>
        <begin position="111"/>
        <end position="134"/>
    </location>
</feature>
<keyword evidence="1" id="KW-0472">Membrane</keyword>
<comment type="caution">
    <text evidence="2">The sequence shown here is derived from an EMBL/GenBank/DDBJ whole genome shotgun (WGS) entry which is preliminary data.</text>
</comment>
<evidence type="ECO:0000313" key="3">
    <source>
        <dbReference type="EMBL" id="SHK54389.1"/>
    </source>
</evidence>
<gene>
    <name evidence="2" type="ORF">JWYL7_0442</name>
    <name evidence="3" type="ORF">SAMN05661008_00447</name>
</gene>
<evidence type="ECO:0000313" key="4">
    <source>
        <dbReference type="Proteomes" id="UP000092605"/>
    </source>
</evidence>
<keyword evidence="1" id="KW-1133">Transmembrane helix</keyword>
<feature type="transmembrane region" description="Helical" evidence="1">
    <location>
        <begin position="196"/>
        <end position="216"/>
    </location>
</feature>
<feature type="transmembrane region" description="Helical" evidence="1">
    <location>
        <begin position="78"/>
        <end position="99"/>
    </location>
</feature>
<feature type="transmembrane region" description="Helical" evidence="1">
    <location>
        <begin position="36"/>
        <end position="58"/>
    </location>
</feature>
<dbReference type="EMBL" id="FRBG01000002">
    <property type="protein sequence ID" value="SHK54389.1"/>
    <property type="molecule type" value="Genomic_DNA"/>
</dbReference>
<reference evidence="3 5" key="2">
    <citation type="submission" date="2016-11" db="EMBL/GenBank/DDBJ databases">
        <authorList>
            <person name="Varghese N."/>
            <person name="Submissions S."/>
        </authorList>
    </citation>
    <scope>NUCLEOTIDE SEQUENCE [LARGE SCALE GENOMIC DNA]</scope>
    <source>
        <strain evidence="3 5">DSM 7308</strain>
    </source>
</reference>
<keyword evidence="1" id="KW-0812">Transmembrane</keyword>
<feature type="transmembrane region" description="Helical" evidence="1">
    <location>
        <begin position="6"/>
        <end position="24"/>
    </location>
</feature>
<evidence type="ECO:0000313" key="5">
    <source>
        <dbReference type="Proteomes" id="UP000323392"/>
    </source>
</evidence>
<evidence type="ECO:0000313" key="2">
    <source>
        <dbReference type="EMBL" id="KXZ39367.1"/>
    </source>
</evidence>
<evidence type="ECO:0000256" key="1">
    <source>
        <dbReference type="SAM" id="Phobius"/>
    </source>
</evidence>
<proteinExistence type="predicted"/>
<dbReference type="Proteomes" id="UP000092605">
    <property type="component" value="Unassembled WGS sequence"/>
</dbReference>
<dbReference type="STRING" id="1121328.JWYL7_0442"/>
<dbReference type="RefSeq" id="WP_331721844.1">
    <property type="nucleotide sequence ID" value="NZ_FRBG01000002.1"/>
</dbReference>
<dbReference type="Proteomes" id="UP000323392">
    <property type="component" value="Unassembled WGS sequence"/>
</dbReference>
<name>A0A150FP59_CLOPD</name>
<dbReference type="PATRIC" id="fig|1121328.3.peg.442"/>
<accession>A0A150FP59</accession>
<feature type="transmembrane region" description="Helical" evidence="1">
    <location>
        <begin position="140"/>
        <end position="161"/>
    </location>
</feature>
<dbReference type="EMBL" id="LSFY01000001">
    <property type="protein sequence ID" value="KXZ39367.1"/>
    <property type="molecule type" value="Genomic_DNA"/>
</dbReference>
<keyword evidence="5" id="KW-1185">Reference proteome</keyword>
<protein>
    <submittedName>
        <fullName evidence="2">ABC transporter permease</fullName>
    </submittedName>
    <submittedName>
        <fullName evidence="3">Fluoroquinolone transport system permease protein</fullName>
    </submittedName>
</protein>
<reference evidence="2 4" key="1">
    <citation type="submission" date="2016-02" db="EMBL/GenBank/DDBJ databases">
        <title>Draft genome sequence for Clostridium paradoxum JW-YL-7.</title>
        <authorList>
            <person name="Utturkar S.M."/>
            <person name="Lancaster A."/>
            <person name="Poole F.L."/>
            <person name="Adams M.W."/>
            <person name="Brown S.D."/>
        </authorList>
    </citation>
    <scope>NUCLEOTIDE SEQUENCE [LARGE SCALE GENOMIC DNA]</scope>
    <source>
        <strain evidence="2 4">JW-YL-7</strain>
    </source>
</reference>
<dbReference type="AlphaFoldDB" id="A0A150FP59"/>